<protein>
    <submittedName>
        <fullName evidence="2">Cold shock protein</fullName>
    </submittedName>
</protein>
<evidence type="ECO:0000259" key="1">
    <source>
        <dbReference type="PROSITE" id="PS51857"/>
    </source>
</evidence>
<dbReference type="Proteomes" id="UP000501690">
    <property type="component" value="Linkage Group LG11"/>
</dbReference>
<dbReference type="AlphaFoldDB" id="A0A4D6NU59"/>
<dbReference type="PRINTS" id="PR00050">
    <property type="entry name" value="COLDSHOCK"/>
</dbReference>
<dbReference type="Gene3D" id="2.40.50.140">
    <property type="entry name" value="Nucleic acid-binding proteins"/>
    <property type="match status" value="1"/>
</dbReference>
<evidence type="ECO:0000313" key="2">
    <source>
        <dbReference type="EMBL" id="QCE15805.1"/>
    </source>
</evidence>
<dbReference type="InterPro" id="IPR002059">
    <property type="entry name" value="CSP_DNA-bd"/>
</dbReference>
<dbReference type="GO" id="GO:0003676">
    <property type="term" value="F:nucleic acid binding"/>
    <property type="evidence" value="ECO:0007669"/>
    <property type="project" value="InterPro"/>
</dbReference>
<dbReference type="EMBL" id="CP039355">
    <property type="protein sequence ID" value="QCE15805.1"/>
    <property type="molecule type" value="Genomic_DNA"/>
</dbReference>
<dbReference type="CDD" id="cd04458">
    <property type="entry name" value="CSP_CDS"/>
    <property type="match status" value="1"/>
</dbReference>
<keyword evidence="3" id="KW-1185">Reference proteome</keyword>
<dbReference type="PROSITE" id="PS51857">
    <property type="entry name" value="CSD_2"/>
    <property type="match status" value="1"/>
</dbReference>
<name>A0A4D6NU59_VIGUN</name>
<feature type="domain" description="CSD" evidence="1">
    <location>
        <begin position="6"/>
        <end position="72"/>
    </location>
</feature>
<dbReference type="PANTHER" id="PTHR46565">
    <property type="entry name" value="COLD SHOCK DOMAIN PROTEIN 2"/>
    <property type="match status" value="1"/>
</dbReference>
<dbReference type="Pfam" id="PF00313">
    <property type="entry name" value="CSD"/>
    <property type="match status" value="1"/>
</dbReference>
<reference evidence="2 3" key="1">
    <citation type="submission" date="2019-04" db="EMBL/GenBank/DDBJ databases">
        <title>An improved genome assembly and genetic linkage map for asparagus bean, Vigna unguiculata ssp. sesquipedialis.</title>
        <authorList>
            <person name="Xia Q."/>
            <person name="Zhang R."/>
            <person name="Dong Y."/>
        </authorList>
    </citation>
    <scope>NUCLEOTIDE SEQUENCE [LARGE SCALE GENOMIC DNA]</scope>
    <source>
        <tissue evidence="2">Leaf</tissue>
    </source>
</reference>
<dbReference type="InterPro" id="IPR012340">
    <property type="entry name" value="NA-bd_OB-fold"/>
</dbReference>
<evidence type="ECO:0000313" key="3">
    <source>
        <dbReference type="Proteomes" id="UP000501690"/>
    </source>
</evidence>
<dbReference type="PANTHER" id="PTHR46565:SF5">
    <property type="entry name" value="COLD SHOCK PROTEIN 2-LIKE"/>
    <property type="match status" value="1"/>
</dbReference>
<organism evidence="2 3">
    <name type="scientific">Vigna unguiculata</name>
    <name type="common">Cowpea</name>
    <dbReference type="NCBI Taxonomy" id="3917"/>
    <lineage>
        <taxon>Eukaryota</taxon>
        <taxon>Viridiplantae</taxon>
        <taxon>Streptophyta</taxon>
        <taxon>Embryophyta</taxon>
        <taxon>Tracheophyta</taxon>
        <taxon>Spermatophyta</taxon>
        <taxon>Magnoliopsida</taxon>
        <taxon>eudicotyledons</taxon>
        <taxon>Gunneridae</taxon>
        <taxon>Pentapetalae</taxon>
        <taxon>rosids</taxon>
        <taxon>fabids</taxon>
        <taxon>Fabales</taxon>
        <taxon>Fabaceae</taxon>
        <taxon>Papilionoideae</taxon>
        <taxon>50 kb inversion clade</taxon>
        <taxon>NPAAA clade</taxon>
        <taxon>indigoferoid/millettioid clade</taxon>
        <taxon>Phaseoleae</taxon>
        <taxon>Vigna</taxon>
    </lineage>
</organism>
<accession>A0A4D6NU59</accession>
<dbReference type="OrthoDB" id="422005at2759"/>
<dbReference type="InterPro" id="IPR011129">
    <property type="entry name" value="CSD"/>
</dbReference>
<dbReference type="SMART" id="SM00357">
    <property type="entry name" value="CSP"/>
    <property type="match status" value="1"/>
</dbReference>
<sequence length="90" mass="9660">MADTPRSTGTVKWFNEDKGFGYITPQDGSRDLFVHFTSFRSDGFRSLTSGQAVEYLVVHEDDGRGSAIDVTLATAVDVTPTTTGDVTPAA</sequence>
<gene>
    <name evidence="2" type="ORF">DEO72_LG11g2817</name>
</gene>
<dbReference type="Gramene" id="Vigun09g169200.1.v1.2">
    <property type="protein sequence ID" value="Vigun09g169200.1.v1.2.CDS.1"/>
    <property type="gene ID" value="Vigun09g169200.v1.2"/>
</dbReference>
<proteinExistence type="predicted"/>
<dbReference type="SUPFAM" id="SSF50249">
    <property type="entry name" value="Nucleic acid-binding proteins"/>
    <property type="match status" value="1"/>
</dbReference>